<dbReference type="GO" id="GO:0005787">
    <property type="term" value="C:signal peptidase complex"/>
    <property type="evidence" value="ECO:0007669"/>
    <property type="project" value="InterPro"/>
</dbReference>
<organism evidence="11 12">
    <name type="scientific">Daucus carota subsp. sativus</name>
    <name type="common">Carrot</name>
    <dbReference type="NCBI Taxonomy" id="79200"/>
    <lineage>
        <taxon>Eukaryota</taxon>
        <taxon>Viridiplantae</taxon>
        <taxon>Streptophyta</taxon>
        <taxon>Embryophyta</taxon>
        <taxon>Tracheophyta</taxon>
        <taxon>Spermatophyta</taxon>
        <taxon>Magnoliopsida</taxon>
        <taxon>eudicotyledons</taxon>
        <taxon>Gunneridae</taxon>
        <taxon>Pentapetalae</taxon>
        <taxon>asterids</taxon>
        <taxon>campanulids</taxon>
        <taxon>Apiales</taxon>
        <taxon>Apiaceae</taxon>
        <taxon>Apioideae</taxon>
        <taxon>Scandiceae</taxon>
        <taxon>Daucinae</taxon>
        <taxon>Daucus</taxon>
        <taxon>Daucus sect. Daucus</taxon>
    </lineage>
</organism>
<evidence type="ECO:0000256" key="2">
    <source>
        <dbReference type="ARBA" id="ARBA00005245"/>
    </source>
</evidence>
<evidence type="ECO:0000256" key="1">
    <source>
        <dbReference type="ARBA" id="ARBA00004477"/>
    </source>
</evidence>
<comment type="similarity">
    <text evidence="2">Belongs to the SPCS1 family.</text>
</comment>
<evidence type="ECO:0000256" key="7">
    <source>
        <dbReference type="ARBA" id="ARBA00023136"/>
    </source>
</evidence>
<gene>
    <name evidence="11" type="ORF">DCAR_0936196</name>
</gene>
<evidence type="ECO:0000256" key="6">
    <source>
        <dbReference type="ARBA" id="ARBA00022989"/>
    </source>
</evidence>
<evidence type="ECO:0000313" key="12">
    <source>
        <dbReference type="Proteomes" id="UP000077755"/>
    </source>
</evidence>
<dbReference type="Proteomes" id="UP000077755">
    <property type="component" value="Chromosome 9"/>
</dbReference>
<evidence type="ECO:0000256" key="5">
    <source>
        <dbReference type="ARBA" id="ARBA00022824"/>
    </source>
</evidence>
<proteinExistence type="inferred from homology"/>
<evidence type="ECO:0000256" key="10">
    <source>
        <dbReference type="SAM" id="Phobius"/>
    </source>
</evidence>
<comment type="function">
    <text evidence="8">Component of the signal peptidase complex (SPC) which catalyzes the cleavage of N-terminal signal sequences from nascent proteins as they are translocated into the lumen of the endoplasmic reticulum. Dispensable for SPC enzymatic activity.</text>
</comment>
<keyword evidence="6 10" id="KW-1133">Transmembrane helix</keyword>
<evidence type="ECO:0000313" key="11">
    <source>
        <dbReference type="EMBL" id="WOH16638.1"/>
    </source>
</evidence>
<dbReference type="AlphaFoldDB" id="A0AAF0XYM3"/>
<dbReference type="EMBL" id="CP093351">
    <property type="protein sequence ID" value="WOH16638.1"/>
    <property type="molecule type" value="Genomic_DNA"/>
</dbReference>
<dbReference type="InterPro" id="IPR009542">
    <property type="entry name" value="Spc1/SPCS1"/>
</dbReference>
<sequence>MDWEGQKLAEQLMQTMLMAFALVAFVTGYLLGSFETVLLIYAAGLVFTSLVTLPDWPFYNRHPVKWLDPSEAEIHPKPQFDSTSAKRKASNK</sequence>
<keyword evidence="7 10" id="KW-0472">Membrane</keyword>
<keyword evidence="12" id="KW-1185">Reference proteome</keyword>
<dbReference type="GO" id="GO:0006465">
    <property type="term" value="P:signal peptide processing"/>
    <property type="evidence" value="ECO:0007669"/>
    <property type="project" value="InterPro"/>
</dbReference>
<keyword evidence="4 10" id="KW-0812">Transmembrane</keyword>
<evidence type="ECO:0000256" key="3">
    <source>
        <dbReference type="ARBA" id="ARBA00017059"/>
    </source>
</evidence>
<protein>
    <recommendedName>
        <fullName evidence="3">Signal peptidase complex subunit 1</fullName>
    </recommendedName>
</protein>
<feature type="transmembrane region" description="Helical" evidence="10">
    <location>
        <begin position="12"/>
        <end position="32"/>
    </location>
</feature>
<dbReference type="GO" id="GO:0045047">
    <property type="term" value="P:protein targeting to ER"/>
    <property type="evidence" value="ECO:0007669"/>
    <property type="project" value="TreeGrafter"/>
</dbReference>
<accession>A0AAF0XYM3</accession>
<keyword evidence="5" id="KW-0256">Endoplasmic reticulum</keyword>
<name>A0AAF0XYM3_DAUCS</name>
<dbReference type="PANTHER" id="PTHR13202">
    <property type="entry name" value="MICROSOMAL SIGNAL PEPTIDASE 12 KDA SUBUNIT"/>
    <property type="match status" value="1"/>
</dbReference>
<dbReference type="PANTHER" id="PTHR13202:SF0">
    <property type="entry name" value="SIGNAL PEPTIDASE COMPLEX SUBUNIT 1"/>
    <property type="match status" value="1"/>
</dbReference>
<evidence type="ECO:0000256" key="4">
    <source>
        <dbReference type="ARBA" id="ARBA00022692"/>
    </source>
</evidence>
<comment type="subcellular location">
    <subcellularLocation>
        <location evidence="1">Endoplasmic reticulum membrane</location>
        <topology evidence="1">Multi-pass membrane protein</topology>
    </subcellularLocation>
</comment>
<feature type="region of interest" description="Disordered" evidence="9">
    <location>
        <begin position="73"/>
        <end position="92"/>
    </location>
</feature>
<reference evidence="11" key="2">
    <citation type="submission" date="2022-03" db="EMBL/GenBank/DDBJ databases">
        <title>Draft title - Genomic analysis of global carrot germplasm unveils the trajectory of domestication and the origin of high carotenoid orange carrot.</title>
        <authorList>
            <person name="Iorizzo M."/>
            <person name="Ellison S."/>
            <person name="Senalik D."/>
            <person name="Macko-Podgorni A."/>
            <person name="Grzebelus D."/>
            <person name="Bostan H."/>
            <person name="Rolling W."/>
            <person name="Curaba J."/>
            <person name="Simon P."/>
        </authorList>
    </citation>
    <scope>NUCLEOTIDE SEQUENCE</scope>
    <source>
        <tissue evidence="11">Leaf</tissue>
    </source>
</reference>
<dbReference type="Pfam" id="PF06645">
    <property type="entry name" value="SPC12"/>
    <property type="match status" value="1"/>
</dbReference>
<dbReference type="KEGG" id="dcr:108201844"/>
<evidence type="ECO:0000256" key="8">
    <source>
        <dbReference type="ARBA" id="ARBA00045204"/>
    </source>
</evidence>
<reference evidence="11" key="1">
    <citation type="journal article" date="2016" name="Nat. Genet.">
        <title>A high-quality carrot genome assembly provides new insights into carotenoid accumulation and asterid genome evolution.</title>
        <authorList>
            <person name="Iorizzo M."/>
            <person name="Ellison S."/>
            <person name="Senalik D."/>
            <person name="Zeng P."/>
            <person name="Satapoomin P."/>
            <person name="Huang J."/>
            <person name="Bowman M."/>
            <person name="Iovene M."/>
            <person name="Sanseverino W."/>
            <person name="Cavagnaro P."/>
            <person name="Yildiz M."/>
            <person name="Macko-Podgorni A."/>
            <person name="Moranska E."/>
            <person name="Grzebelus E."/>
            <person name="Grzebelus D."/>
            <person name="Ashrafi H."/>
            <person name="Zheng Z."/>
            <person name="Cheng S."/>
            <person name="Spooner D."/>
            <person name="Van Deynze A."/>
            <person name="Simon P."/>
        </authorList>
    </citation>
    <scope>NUCLEOTIDE SEQUENCE</scope>
    <source>
        <tissue evidence="11">Leaf</tissue>
    </source>
</reference>
<evidence type="ECO:0000256" key="9">
    <source>
        <dbReference type="SAM" id="MobiDB-lite"/>
    </source>
</evidence>
<feature type="transmembrane region" description="Helical" evidence="10">
    <location>
        <begin position="38"/>
        <end position="59"/>
    </location>
</feature>